<keyword evidence="1" id="KW-0812">Transmembrane</keyword>
<dbReference type="AlphaFoldDB" id="F7B7R3"/>
<evidence type="ECO:0000313" key="2">
    <source>
        <dbReference type="Ensembl" id="ENSCINP00000027230.2"/>
    </source>
</evidence>
<dbReference type="Ensembl" id="ENSCINT00000027476.2">
    <property type="protein sequence ID" value="ENSCINP00000027230.2"/>
    <property type="gene ID" value="ENSCING00000015318.2"/>
</dbReference>
<dbReference type="GeneTree" id="ENSGT00390000001130"/>
<dbReference type="OMA" id="RICHATD"/>
<accession>F7B7R3</accession>
<reference evidence="2" key="2">
    <citation type="journal article" date="2008" name="Genome Biol.">
        <title>Improved genome assembly and evidence-based global gene model set for the chordate Ciona intestinalis: new insight into intron and operon populations.</title>
        <authorList>
            <person name="Satou Y."/>
            <person name="Mineta K."/>
            <person name="Ogasawara M."/>
            <person name="Sasakura Y."/>
            <person name="Shoguchi E."/>
            <person name="Ueno K."/>
            <person name="Yamada L."/>
            <person name="Matsumoto J."/>
            <person name="Wasserscheid J."/>
            <person name="Dewar K."/>
            <person name="Wiley G.B."/>
            <person name="Macmil S.L."/>
            <person name="Roe B.A."/>
            <person name="Zeller R.W."/>
            <person name="Hastings K.E."/>
            <person name="Lemaire P."/>
            <person name="Lindquist E."/>
            <person name="Endo T."/>
            <person name="Hotta K."/>
            <person name="Inaba K."/>
        </authorList>
    </citation>
    <scope>NUCLEOTIDE SEQUENCE [LARGE SCALE GENOMIC DNA]</scope>
    <source>
        <strain evidence="2">wild type</strain>
    </source>
</reference>
<organism evidence="2 3">
    <name type="scientific">Ciona intestinalis</name>
    <name type="common">Transparent sea squirt</name>
    <name type="synonym">Ascidia intestinalis</name>
    <dbReference type="NCBI Taxonomy" id="7719"/>
    <lineage>
        <taxon>Eukaryota</taxon>
        <taxon>Metazoa</taxon>
        <taxon>Chordata</taxon>
        <taxon>Tunicata</taxon>
        <taxon>Ascidiacea</taxon>
        <taxon>Phlebobranchia</taxon>
        <taxon>Cionidae</taxon>
        <taxon>Ciona</taxon>
    </lineage>
</organism>
<sequence>MFSSLHLVECVVYYALLQVYLPLYLIGIFMIKLKIVVNKIKRFTGIGCVKHSNMMPLTEGGKVEDVGCISTDEEIDFLRHRSPCYVTRMTLGVAKQLAKLVTGQQSIDLISDEQLIYTLFHTAIAYAIKWNDEKQMFCVNLCEFKDVKIFKGFYWDVRRIYVDLAKHKISIEMGNGGIFHSDSGSLHRPNYELAKLHAQICLTYYAPGFAHNYVHFVFPSAVCVYAKKQLNHEGVLFKLLAPHFRFVERLNYQALRICHATDNNQSVIDRYFCFWKSFPVNRRQFSSGIETKLHDYYIVNG</sequence>
<dbReference type="HOGENOM" id="CLU_083783_0_0_1"/>
<dbReference type="EMBL" id="EAAA01002251">
    <property type="status" value="NOT_ANNOTATED_CDS"/>
    <property type="molecule type" value="Genomic_DNA"/>
</dbReference>
<proteinExistence type="predicted"/>
<dbReference type="Gene3D" id="1.20.245.10">
    <property type="entry name" value="Lipoxygenase-1, Domain 5"/>
    <property type="match status" value="1"/>
</dbReference>
<protein>
    <submittedName>
        <fullName evidence="2">Uncharacterized LOC100175252</fullName>
    </submittedName>
</protein>
<dbReference type="SUPFAM" id="SSF48484">
    <property type="entry name" value="Lipoxigenase"/>
    <property type="match status" value="1"/>
</dbReference>
<dbReference type="InParanoid" id="F7B7R3"/>
<keyword evidence="1" id="KW-0472">Membrane</keyword>
<evidence type="ECO:0000313" key="3">
    <source>
        <dbReference type="Proteomes" id="UP000008144"/>
    </source>
</evidence>
<keyword evidence="3" id="KW-1185">Reference proteome</keyword>
<reference evidence="3" key="1">
    <citation type="journal article" date="2002" name="Science">
        <title>The draft genome of Ciona intestinalis: insights into chordate and vertebrate origins.</title>
        <authorList>
            <person name="Dehal P."/>
            <person name="Satou Y."/>
            <person name="Campbell R.K."/>
            <person name="Chapman J."/>
            <person name="Degnan B."/>
            <person name="De Tomaso A."/>
            <person name="Davidson B."/>
            <person name="Di Gregorio A."/>
            <person name="Gelpke M."/>
            <person name="Goodstein D.M."/>
            <person name="Harafuji N."/>
            <person name="Hastings K.E."/>
            <person name="Ho I."/>
            <person name="Hotta K."/>
            <person name="Huang W."/>
            <person name="Kawashima T."/>
            <person name="Lemaire P."/>
            <person name="Martinez D."/>
            <person name="Meinertzhagen I.A."/>
            <person name="Necula S."/>
            <person name="Nonaka M."/>
            <person name="Putnam N."/>
            <person name="Rash S."/>
            <person name="Saiga H."/>
            <person name="Satake M."/>
            <person name="Terry A."/>
            <person name="Yamada L."/>
            <person name="Wang H.G."/>
            <person name="Awazu S."/>
            <person name="Azumi K."/>
            <person name="Boore J."/>
            <person name="Branno M."/>
            <person name="Chin-Bow S."/>
            <person name="DeSantis R."/>
            <person name="Doyle S."/>
            <person name="Francino P."/>
            <person name="Keys D.N."/>
            <person name="Haga S."/>
            <person name="Hayashi H."/>
            <person name="Hino K."/>
            <person name="Imai K.S."/>
            <person name="Inaba K."/>
            <person name="Kano S."/>
            <person name="Kobayashi K."/>
            <person name="Kobayashi M."/>
            <person name="Lee B.I."/>
            <person name="Makabe K.W."/>
            <person name="Manohar C."/>
            <person name="Matassi G."/>
            <person name="Medina M."/>
            <person name="Mochizuki Y."/>
            <person name="Mount S."/>
            <person name="Morishita T."/>
            <person name="Miura S."/>
            <person name="Nakayama A."/>
            <person name="Nishizaka S."/>
            <person name="Nomoto H."/>
            <person name="Ohta F."/>
            <person name="Oishi K."/>
            <person name="Rigoutsos I."/>
            <person name="Sano M."/>
            <person name="Sasaki A."/>
            <person name="Sasakura Y."/>
            <person name="Shoguchi E."/>
            <person name="Shin-i T."/>
            <person name="Spagnuolo A."/>
            <person name="Stainier D."/>
            <person name="Suzuki M.M."/>
            <person name="Tassy O."/>
            <person name="Takatori N."/>
            <person name="Tokuoka M."/>
            <person name="Yagi K."/>
            <person name="Yoshizaki F."/>
            <person name="Wada S."/>
            <person name="Zhang C."/>
            <person name="Hyatt P.D."/>
            <person name="Larimer F."/>
            <person name="Detter C."/>
            <person name="Doggett N."/>
            <person name="Glavina T."/>
            <person name="Hawkins T."/>
            <person name="Richardson P."/>
            <person name="Lucas S."/>
            <person name="Kohara Y."/>
            <person name="Levine M."/>
            <person name="Satoh N."/>
            <person name="Rokhsar D.S."/>
        </authorList>
    </citation>
    <scope>NUCLEOTIDE SEQUENCE [LARGE SCALE GENOMIC DNA]</scope>
</reference>
<reference evidence="2" key="3">
    <citation type="submission" date="2025-08" db="UniProtKB">
        <authorList>
            <consortium name="Ensembl"/>
        </authorList>
    </citation>
    <scope>IDENTIFICATION</scope>
</reference>
<gene>
    <name evidence="2" type="primary">LOC100175252</name>
</gene>
<dbReference type="Proteomes" id="UP000008144">
    <property type="component" value="Chromosome 6"/>
</dbReference>
<name>F7B7R3_CIOIN</name>
<evidence type="ECO:0000256" key="1">
    <source>
        <dbReference type="SAM" id="Phobius"/>
    </source>
</evidence>
<dbReference type="InterPro" id="IPR036226">
    <property type="entry name" value="LipOase_C_sf"/>
</dbReference>
<feature type="transmembrane region" description="Helical" evidence="1">
    <location>
        <begin position="12"/>
        <end position="33"/>
    </location>
</feature>
<reference evidence="2" key="4">
    <citation type="submission" date="2025-09" db="UniProtKB">
        <authorList>
            <consortium name="Ensembl"/>
        </authorList>
    </citation>
    <scope>IDENTIFICATION</scope>
</reference>
<keyword evidence="1" id="KW-1133">Transmembrane helix</keyword>